<evidence type="ECO:0000259" key="8">
    <source>
        <dbReference type="Pfam" id="PF16875"/>
    </source>
</evidence>
<dbReference type="PIRSF" id="PIRSF005536">
    <property type="entry name" value="Agal"/>
    <property type="match status" value="1"/>
</dbReference>
<dbReference type="InParanoid" id="A0A3G9JUM6"/>
<dbReference type="PANTHER" id="PTHR43053:SF3">
    <property type="entry name" value="ALPHA-GALACTOSIDASE C-RELATED"/>
    <property type="match status" value="1"/>
</dbReference>
<dbReference type="Pfam" id="PF16875">
    <property type="entry name" value="Glyco_hydro_36N"/>
    <property type="match status" value="1"/>
</dbReference>
<evidence type="ECO:0000256" key="3">
    <source>
        <dbReference type="ARBA" id="ARBA00022801"/>
    </source>
</evidence>
<feature type="binding site" evidence="6">
    <location>
        <position position="444"/>
    </location>
    <ligand>
        <name>substrate</name>
    </ligand>
</feature>
<dbReference type="EMBL" id="AP019309">
    <property type="protein sequence ID" value="BBH26604.1"/>
    <property type="molecule type" value="Genomic_DNA"/>
</dbReference>
<feature type="binding site" evidence="6">
    <location>
        <position position="549"/>
    </location>
    <ligand>
        <name>substrate</name>
    </ligand>
</feature>
<keyword evidence="10" id="KW-1185">Reference proteome</keyword>
<dbReference type="CDD" id="cd14791">
    <property type="entry name" value="GH36"/>
    <property type="match status" value="1"/>
</dbReference>
<keyword evidence="3" id="KW-0378">Hydrolase</keyword>
<dbReference type="Proteomes" id="UP000268059">
    <property type="component" value="Chromosome"/>
</dbReference>
<dbReference type="KEGG" id="ebm:SG0102_15380"/>
<dbReference type="Gene3D" id="2.70.98.60">
    <property type="entry name" value="alpha-galactosidase from lactobacil brevis"/>
    <property type="match status" value="1"/>
</dbReference>
<dbReference type="InterPro" id="IPR050985">
    <property type="entry name" value="Alpha-glycosidase_related"/>
</dbReference>
<feature type="binding site" evidence="6">
    <location>
        <position position="200"/>
    </location>
    <ligand>
        <name>substrate</name>
    </ligand>
</feature>
<evidence type="ECO:0000259" key="7">
    <source>
        <dbReference type="Pfam" id="PF16874"/>
    </source>
</evidence>
<evidence type="ECO:0000256" key="6">
    <source>
        <dbReference type="PIRSR" id="PIRSR005536-2"/>
    </source>
</evidence>
<dbReference type="InterPro" id="IPR031704">
    <property type="entry name" value="Glyco_hydro_36_N"/>
</dbReference>
<dbReference type="PRINTS" id="PR00743">
    <property type="entry name" value="GLHYDRLASE36"/>
</dbReference>
<protein>
    <recommendedName>
        <fullName evidence="2">alpha-galactosidase</fullName>
        <ecNumber evidence="2">3.2.1.22</ecNumber>
    </recommendedName>
</protein>
<comment type="catalytic activity">
    <reaction evidence="1">
        <text>Hydrolysis of terminal, non-reducing alpha-D-galactose residues in alpha-D-galactosides, including galactose oligosaccharides, galactomannans and galactolipids.</text>
        <dbReference type="EC" id="3.2.1.22"/>
    </reaction>
</comment>
<organism evidence="9 10">
    <name type="scientific">Intestinibaculum porci</name>
    <dbReference type="NCBI Taxonomy" id="2487118"/>
    <lineage>
        <taxon>Bacteria</taxon>
        <taxon>Bacillati</taxon>
        <taxon>Bacillota</taxon>
        <taxon>Erysipelotrichia</taxon>
        <taxon>Erysipelotrichales</taxon>
        <taxon>Erysipelotrichaceae</taxon>
        <taxon>Intestinibaculum</taxon>
    </lineage>
</organism>
<dbReference type="FunFam" id="3.20.20.70:FF:000118">
    <property type="entry name" value="Alpha-galactosidase"/>
    <property type="match status" value="1"/>
</dbReference>
<evidence type="ECO:0000256" key="4">
    <source>
        <dbReference type="ARBA" id="ARBA00023295"/>
    </source>
</evidence>
<dbReference type="Gene3D" id="2.60.40.1180">
    <property type="entry name" value="Golgi alpha-mannosidase II"/>
    <property type="match status" value="1"/>
</dbReference>
<dbReference type="EC" id="3.2.1.22" evidence="2"/>
<feature type="active site" description="Nucleophile" evidence="5">
    <location>
        <position position="479"/>
    </location>
</feature>
<evidence type="ECO:0000313" key="9">
    <source>
        <dbReference type="EMBL" id="BBH26604.1"/>
    </source>
</evidence>
<evidence type="ECO:0000256" key="2">
    <source>
        <dbReference type="ARBA" id="ARBA00012755"/>
    </source>
</evidence>
<reference evidence="9 10" key="1">
    <citation type="submission" date="2018-11" db="EMBL/GenBank/DDBJ databases">
        <title>Novel Erysipelotrichaceae bacterium isolated from small intestine of a swine.</title>
        <authorList>
            <person name="Kim J.S."/>
            <person name="Choe H."/>
            <person name="Lee Y.R."/>
            <person name="Kim K.M."/>
            <person name="Park D.S."/>
        </authorList>
    </citation>
    <scope>NUCLEOTIDE SEQUENCE [LARGE SCALE GENOMIC DNA]</scope>
    <source>
        <strain evidence="9 10">SG0102</strain>
    </source>
</reference>
<feature type="active site" description="Proton donor" evidence="5">
    <location>
        <position position="549"/>
    </location>
</feature>
<dbReference type="InterPro" id="IPR031705">
    <property type="entry name" value="Glyco_hydro_36_C"/>
</dbReference>
<dbReference type="Pfam" id="PF16874">
    <property type="entry name" value="Glyco_hydro_36C"/>
    <property type="match status" value="1"/>
</dbReference>
<dbReference type="PANTHER" id="PTHR43053">
    <property type="entry name" value="GLYCOSIDASE FAMILY 31"/>
    <property type="match status" value="1"/>
</dbReference>
<dbReference type="Pfam" id="PF02065">
    <property type="entry name" value="Melibiase"/>
    <property type="match status" value="1"/>
</dbReference>
<dbReference type="SUPFAM" id="SSF51445">
    <property type="entry name" value="(Trans)glycosidases"/>
    <property type="match status" value="1"/>
</dbReference>
<dbReference type="InterPro" id="IPR002252">
    <property type="entry name" value="Glyco_hydro_36"/>
</dbReference>
<name>A0A3G9JUM6_9FIRM</name>
<feature type="binding site" evidence="6">
    <location>
        <position position="527"/>
    </location>
    <ligand>
        <name>substrate</name>
    </ligand>
</feature>
<sequence>MITTINERVYALSTKTTTYLFEVLPSGHLEHLYYGPLLPQVTSDEALAFAQKRACECGNTIIYSDDDPDVMLENTPLEMSAEGKGDIREPFIEVIHENGSRTSDFLFQKAEILAKKDPYDTLPGSYGLAGNNHLVITLKDQQADLRLELHYYVYEDEDVICRSSRLINDSDETVTLNRLMSTQLDLTNNDYVMTSFTGSWSNEMNRHDTSLLAGKHEISSFTGTSSSRANPFVMISEKNTSEDYGSCYGMNLIYSGNHYEMAEVNAYGQTHFLSGINPRGFQWVLEPHETFEAPEAVMTYSHEGWSVLSLHMHAFIREHIVRGEWKHKPRPVLLNSWEAYYFQFNEHKLLSLAKKAKQVGIELFVLDDGWFGHRDDDTSSLGDWFVNSKKLPHGLKYFGEKIHELGMDFGLWIEPEMVNVKSTLYQEHPDWTLAIPHTPHSEGRHQRLLDLTRKDVVDHLEKVMSDLFSSAPIDYIKWDMNRIISDAFSPSLEASRQGEVFHRYVLGLYDLMHRLTVKFPHILFEGCAAGGNRFDLGILCFFPQIWASDNTDPICRAQIQENYSYGYPLSVFSAHVSASPNHQTLRQTSLKTRFDVATFAILGYELNLNDLSKNALEEVKQQITWYKQYRTILQEGHFYRTMQKQNDRQEYSWTCVAQDQSCAIGFTLQTLVHPHQPFHTYKARGLDPMKCYSFQNVSHKEDIRRFGDLINSQIPIHIKPDSLTQKVASQFVKLEGEKDYYASLSGASLMYGGICLKTSYTGTGYNENVRLYQDFDSRLYLMKAL</sequence>
<dbReference type="Gene3D" id="3.20.20.70">
    <property type="entry name" value="Aldolase class I"/>
    <property type="match status" value="1"/>
</dbReference>
<feature type="domain" description="Glycosyl hydrolase family 36 C-terminal" evidence="7">
    <location>
        <begin position="651"/>
        <end position="781"/>
    </location>
</feature>
<accession>A0A3G9JUM6</accession>
<dbReference type="GO" id="GO:0004557">
    <property type="term" value="F:alpha-galactosidase activity"/>
    <property type="evidence" value="ECO:0007669"/>
    <property type="project" value="UniProtKB-EC"/>
</dbReference>
<dbReference type="InterPro" id="IPR038417">
    <property type="entry name" value="Alpga-gal_N_sf"/>
</dbReference>
<evidence type="ECO:0000256" key="5">
    <source>
        <dbReference type="PIRSR" id="PIRSR005536-1"/>
    </source>
</evidence>
<dbReference type="GO" id="GO:0016052">
    <property type="term" value="P:carbohydrate catabolic process"/>
    <property type="evidence" value="ECO:0007669"/>
    <property type="project" value="InterPro"/>
</dbReference>
<evidence type="ECO:0000256" key="1">
    <source>
        <dbReference type="ARBA" id="ARBA00001255"/>
    </source>
</evidence>
<feature type="binding site" evidence="6">
    <location>
        <begin position="477"/>
        <end position="481"/>
    </location>
    <ligand>
        <name>substrate</name>
    </ligand>
</feature>
<evidence type="ECO:0000313" key="10">
    <source>
        <dbReference type="Proteomes" id="UP000268059"/>
    </source>
</evidence>
<proteinExistence type="predicted"/>
<dbReference type="InterPro" id="IPR013780">
    <property type="entry name" value="Glyco_hydro_b"/>
</dbReference>
<dbReference type="InterPro" id="IPR017853">
    <property type="entry name" value="GH"/>
</dbReference>
<gene>
    <name evidence="9" type="ORF">SG0102_15380</name>
</gene>
<dbReference type="AlphaFoldDB" id="A0A3G9JUM6"/>
<dbReference type="PROSITE" id="PS00512">
    <property type="entry name" value="ALPHA_GALACTOSIDASE"/>
    <property type="match status" value="1"/>
</dbReference>
<feature type="domain" description="Glycosyl hydrolase family 36 N-terminal" evidence="8">
    <location>
        <begin position="27"/>
        <end position="286"/>
    </location>
</feature>
<feature type="binding site" evidence="6">
    <location>
        <begin position="367"/>
        <end position="368"/>
    </location>
    <ligand>
        <name>substrate</name>
    </ligand>
</feature>
<dbReference type="RefSeq" id="WP_197715028.1">
    <property type="nucleotide sequence ID" value="NZ_AP019309.1"/>
</dbReference>
<dbReference type="InterPro" id="IPR013785">
    <property type="entry name" value="Aldolase_TIM"/>
</dbReference>
<keyword evidence="4" id="KW-0326">Glycosidase</keyword>
<dbReference type="InterPro" id="IPR000111">
    <property type="entry name" value="Glyco_hydro_27/36_CS"/>
</dbReference>